<dbReference type="InterPro" id="IPR035969">
    <property type="entry name" value="Rab-GAP_TBC_sf"/>
</dbReference>
<accession>A0A336N1M4</accession>
<keyword evidence="11" id="KW-0812">Transmembrane</keyword>
<proteinExistence type="predicted"/>
<evidence type="ECO:0000256" key="7">
    <source>
        <dbReference type="ARBA" id="ARBA00023136"/>
    </source>
</evidence>
<dbReference type="InterPro" id="IPR039842">
    <property type="entry name" value="TBC1D7"/>
</dbReference>
<evidence type="ECO:0000256" key="9">
    <source>
        <dbReference type="ARBA" id="ARBA00023329"/>
    </source>
</evidence>
<evidence type="ECO:0000256" key="10">
    <source>
        <dbReference type="ARBA" id="ARBA00046045"/>
    </source>
</evidence>
<evidence type="ECO:0000256" key="11">
    <source>
        <dbReference type="SAM" id="Phobius"/>
    </source>
</evidence>
<dbReference type="Gene3D" id="1.10.472.80">
    <property type="entry name" value="Ypt/Rab-GAP domain of gyp1p, domain 3"/>
    <property type="match status" value="1"/>
</dbReference>
<dbReference type="VEuPathDB" id="VectorBase:CSON010045"/>
<evidence type="ECO:0000256" key="6">
    <source>
        <dbReference type="ARBA" id="ARBA00022490"/>
    </source>
</evidence>
<evidence type="ECO:0000256" key="2">
    <source>
        <dbReference type="ARBA" id="ARBA00004541"/>
    </source>
</evidence>
<dbReference type="Gene3D" id="1.10.8.680">
    <property type="entry name" value="Ypt/Rab-GAP domain of gyp1p, domain 2"/>
    <property type="match status" value="1"/>
</dbReference>
<keyword evidence="9" id="KW-0968">Cytoplasmic vesicle</keyword>
<dbReference type="EMBL" id="UFQS01000739">
    <property type="protein sequence ID" value="SSX06490.1"/>
    <property type="molecule type" value="Genomic_DNA"/>
</dbReference>
<evidence type="ECO:0000256" key="8">
    <source>
        <dbReference type="ARBA" id="ARBA00023228"/>
    </source>
</evidence>
<dbReference type="GO" id="GO:0005765">
    <property type="term" value="C:lysosomal membrane"/>
    <property type="evidence" value="ECO:0007669"/>
    <property type="project" value="UniProtKB-SubCell"/>
</dbReference>
<evidence type="ECO:0000313" key="13">
    <source>
        <dbReference type="EMBL" id="SSX06490.1"/>
    </source>
</evidence>
<dbReference type="EMBL" id="UFQT01004060">
    <property type="protein sequence ID" value="SSX35469.1"/>
    <property type="molecule type" value="Genomic_DNA"/>
</dbReference>
<dbReference type="Pfam" id="PF00566">
    <property type="entry name" value="RabGAP-TBC"/>
    <property type="match status" value="1"/>
</dbReference>
<evidence type="ECO:0000313" key="14">
    <source>
        <dbReference type="EMBL" id="SSX35469.1"/>
    </source>
</evidence>
<keyword evidence="11" id="KW-1133">Transmembrane helix</keyword>
<comment type="function">
    <text evidence="10">Non-catalytic component of the TSC-TBC complex, a multiprotein complex that acts as a negative regulator of the canonical mTORC1 complex, an evolutionarily conserved central nutrient sensor that stimulates anabolic reactions and macromolecule biosynthesis to promote cellular biomass generation and growth. The TSC-TBC complex acts as a GTPase-activating protein (GAP) for the small GTPase RHEB, a direct activator of the protein kinase activity of mTORC1. In absence of nutrients, the TSC-TBC complex inhibits mTORC1, thereby preventing phosphorylation of ribosomal protein S6 kinase (RPS6KB1 and RPS6KB2) and EIF4EBP1 (4E-BP1) by the mTORC1 signaling. The TSC-TBC complex is inactivated in response to nutrients, relieving inhibition of mTORC1.</text>
</comment>
<protein>
    <recommendedName>
        <fullName evidence="4">TBC1 domain family member 7</fullName>
    </recommendedName>
</protein>
<evidence type="ECO:0000256" key="3">
    <source>
        <dbReference type="ARBA" id="ARBA00004656"/>
    </source>
</evidence>
<dbReference type="Gene3D" id="1.10.10.750">
    <property type="entry name" value="Ypt/Rab-GAP domain of gyp1p, domain 1"/>
    <property type="match status" value="1"/>
</dbReference>
<dbReference type="InterPro" id="IPR043039">
    <property type="entry name" value="TBC1D7_dom2"/>
</dbReference>
<dbReference type="EMBL" id="UFQT01000739">
    <property type="protein sequence ID" value="SSX26839.1"/>
    <property type="molecule type" value="Genomic_DNA"/>
</dbReference>
<evidence type="ECO:0000259" key="12">
    <source>
        <dbReference type="PROSITE" id="PS50086"/>
    </source>
</evidence>
<dbReference type="PANTHER" id="PTHR13530">
    <property type="entry name" value="TBC1 DOMAIN FAMILY MEMBER 7"/>
    <property type="match status" value="1"/>
</dbReference>
<dbReference type="GO" id="GO:0005096">
    <property type="term" value="F:GTPase activator activity"/>
    <property type="evidence" value="ECO:0007669"/>
    <property type="project" value="UniProtKB-KW"/>
</dbReference>
<dbReference type="OMA" id="DSCPMSK"/>
<feature type="domain" description="Rab-GAP TBC" evidence="12">
    <location>
        <begin position="52"/>
        <end position="235"/>
    </location>
</feature>
<comment type="subcellular location">
    <subcellularLocation>
        <location evidence="1">Cytoplasm</location>
        <location evidence="1">Cytosol</location>
    </subcellularLocation>
    <subcellularLocation>
        <location evidence="2">Cytoplasmic vesicle</location>
    </subcellularLocation>
    <subcellularLocation>
        <location evidence="3">Lysosome membrane</location>
    </subcellularLocation>
</comment>
<organism evidence="14">
    <name type="scientific">Culicoides sonorensis</name>
    <name type="common">Biting midge</name>
    <dbReference type="NCBI Taxonomy" id="179676"/>
    <lineage>
        <taxon>Eukaryota</taxon>
        <taxon>Metazoa</taxon>
        <taxon>Ecdysozoa</taxon>
        <taxon>Arthropoda</taxon>
        <taxon>Hexapoda</taxon>
        <taxon>Insecta</taxon>
        <taxon>Pterygota</taxon>
        <taxon>Neoptera</taxon>
        <taxon>Endopterygota</taxon>
        <taxon>Diptera</taxon>
        <taxon>Nematocera</taxon>
        <taxon>Chironomoidea</taxon>
        <taxon>Ceratopogonidae</taxon>
        <taxon>Ceratopogoninae</taxon>
        <taxon>Culicoides</taxon>
        <taxon>Monoculicoides</taxon>
    </lineage>
</organism>
<evidence type="ECO:0000256" key="4">
    <source>
        <dbReference type="ARBA" id="ARBA00015455"/>
    </source>
</evidence>
<reference evidence="13" key="1">
    <citation type="submission" date="2018-04" db="EMBL/GenBank/DDBJ databases">
        <authorList>
            <person name="Go L.Y."/>
            <person name="Mitchell J.A."/>
        </authorList>
    </citation>
    <scope>NUCLEOTIDE SEQUENCE</scope>
    <source>
        <tissue evidence="13">Whole organism</tissue>
    </source>
</reference>
<dbReference type="SUPFAM" id="SSF47923">
    <property type="entry name" value="Ypt/Rab-GAP domain of gyp1p"/>
    <property type="match status" value="2"/>
</dbReference>
<dbReference type="VEuPathDB" id="VectorBase:CSON013924"/>
<name>A0A336N1M4_CULSO</name>
<feature type="transmembrane region" description="Helical" evidence="11">
    <location>
        <begin position="227"/>
        <end position="250"/>
    </location>
</feature>
<keyword evidence="5" id="KW-0343">GTPase activation</keyword>
<keyword evidence="8" id="KW-0458">Lysosome</keyword>
<dbReference type="GO" id="GO:0032007">
    <property type="term" value="P:negative regulation of TOR signaling"/>
    <property type="evidence" value="ECO:0007669"/>
    <property type="project" value="TreeGrafter"/>
</dbReference>
<keyword evidence="7 11" id="KW-0472">Membrane</keyword>
<dbReference type="AlphaFoldDB" id="A0A336N1M4"/>
<dbReference type="InterPro" id="IPR000195">
    <property type="entry name" value="Rab-GAP-TBC_dom"/>
</dbReference>
<evidence type="ECO:0000256" key="5">
    <source>
        <dbReference type="ARBA" id="ARBA00022468"/>
    </source>
</evidence>
<evidence type="ECO:0000256" key="1">
    <source>
        <dbReference type="ARBA" id="ARBA00004514"/>
    </source>
</evidence>
<dbReference type="PROSITE" id="PS50086">
    <property type="entry name" value="TBC_RABGAP"/>
    <property type="match status" value="1"/>
</dbReference>
<dbReference type="GO" id="GO:0005829">
    <property type="term" value="C:cytosol"/>
    <property type="evidence" value="ECO:0007669"/>
    <property type="project" value="UniProtKB-SubCell"/>
</dbReference>
<reference evidence="14" key="2">
    <citation type="submission" date="2018-07" db="EMBL/GenBank/DDBJ databases">
        <authorList>
            <person name="Quirk P.G."/>
            <person name="Krulwich T.A."/>
        </authorList>
    </citation>
    <scope>NUCLEOTIDE SEQUENCE</scope>
</reference>
<dbReference type="PANTHER" id="PTHR13530:SF3">
    <property type="entry name" value="TBC1 DOMAIN FAMILY MEMBER 7"/>
    <property type="match status" value="1"/>
</dbReference>
<sequence>MPEKMSDERNFRSSYLEKLGCRSVEERKSLEILLKENPINKIKLKQFCLRFTIPVDHRNNLWKLLLGVAPLYADNREFVSEQRTAVYQDLLRALQIMRITSDSKDGTVTMSKSKIFYAMFLLENKQLHLGFNINQPSSFTQIADIMLEIFDNDVESYWITKGFYELTQQISSDITKLVDLTKITLEKEDNEIYKHLIQIGAIAKFPYESWYASCFSSVMSERALVRIWDKICGGSIKIVVFVLVIILITYKRNILRMKDTSEVVHMIEQLRDDPEAADLIVGKAIEFWQQNKGHNEFLSFHHINKGK</sequence>
<gene>
    <name evidence="14" type="primary">CSON010045</name>
    <name evidence="13" type="synonym">CSON013924</name>
</gene>
<keyword evidence="6" id="KW-0963">Cytoplasm</keyword>
<dbReference type="GO" id="GO:0031410">
    <property type="term" value="C:cytoplasmic vesicle"/>
    <property type="evidence" value="ECO:0007669"/>
    <property type="project" value="UniProtKB-SubCell"/>
</dbReference>